<protein>
    <submittedName>
        <fullName evidence="1">Uncharacterized protein</fullName>
    </submittedName>
</protein>
<dbReference type="GeneID" id="30953948"/>
<accession>A0A151L9G9</accession>
<dbReference type="AlphaFoldDB" id="A0A151L9G9"/>
<comment type="caution">
    <text evidence="1">The sequence shown here is derived from an EMBL/GenBank/DDBJ whole genome shotgun (WGS) entry which is preliminary data.</text>
</comment>
<dbReference type="Proteomes" id="UP000076359">
    <property type="component" value="Unassembled WGS sequence"/>
</dbReference>
<dbReference type="RefSeq" id="XP_019970266.1">
    <property type="nucleotide sequence ID" value="XM_020115113.1"/>
</dbReference>
<dbReference type="KEGG" id="prei:PRSY57_1246500"/>
<dbReference type="VEuPathDB" id="PlasmoDB:PRCDC_1246500"/>
<dbReference type="VEuPathDB" id="PlasmoDB:PRG01_1250400"/>
<reference evidence="1 2" key="1">
    <citation type="journal article" date="2016" name="Nat. Commun.">
        <title>Genomes of cryptic chimpanzee Plasmodium species reveal key evolutionary events leading to human malaria.</title>
        <authorList>
            <person name="Sundararaman S.A."/>
            <person name="Plenderleith L.J."/>
            <person name="Liu W."/>
            <person name="Loy D.E."/>
            <person name="Learn G.H."/>
            <person name="Li Y."/>
            <person name="Shaw K.S."/>
            <person name="Ayouba A."/>
            <person name="Peeters M."/>
            <person name="Speede S."/>
            <person name="Shaw G.M."/>
            <person name="Bushman F.D."/>
            <person name="Brisson D."/>
            <person name="Rayner J.C."/>
            <person name="Sharp P.M."/>
            <person name="Hahn B.H."/>
        </authorList>
    </citation>
    <scope>NUCLEOTIDE SEQUENCE [LARGE SCALE GENOMIC DNA]</scope>
    <source>
        <strain evidence="1 2">SY57</strain>
    </source>
</reference>
<gene>
    <name evidence="1" type="ORF">PRSY57_1246500</name>
</gene>
<organism evidence="1 2">
    <name type="scientific">Plasmodium reichenowi</name>
    <dbReference type="NCBI Taxonomy" id="5854"/>
    <lineage>
        <taxon>Eukaryota</taxon>
        <taxon>Sar</taxon>
        <taxon>Alveolata</taxon>
        <taxon>Apicomplexa</taxon>
        <taxon>Aconoidasida</taxon>
        <taxon>Haemosporida</taxon>
        <taxon>Plasmodiidae</taxon>
        <taxon>Plasmodium</taxon>
        <taxon>Plasmodium (Laverania)</taxon>
    </lineage>
</organism>
<proteinExistence type="predicted"/>
<name>A0A151L9G9_PLARE</name>
<dbReference type="EMBL" id="LVLA01000013">
    <property type="protein sequence ID" value="KYN95569.1"/>
    <property type="molecule type" value="Genomic_DNA"/>
</dbReference>
<sequence length="251" mass="29015">MDGKNFHLIKDIKPLMNNICIQCLIIKYIEDPPDHINNLIKYHYHVADMSGSIILCIPHVFIEEELEKNNINILNDDFEDILDGYNNMSVNMNDLANNKINEIKYNTHNINNNKKRNNLKTLKYLFKVGDILNVYGAVTTWSMGKMVIIPNTTRIRKSGETTIRTSIHRVGFFNMIVNIEPNMSNLITSTTEKKYKIEDNNTNGNCKNNDINKDIDNNNNNNINSVISNFMSINKKKSKYDIMLPKLDDDI</sequence>
<evidence type="ECO:0000313" key="2">
    <source>
        <dbReference type="Proteomes" id="UP000076359"/>
    </source>
</evidence>
<evidence type="ECO:0000313" key="1">
    <source>
        <dbReference type="EMBL" id="KYN95569.1"/>
    </source>
</evidence>